<dbReference type="InterPro" id="IPR056548">
    <property type="entry name" value="HEAT_Nup120"/>
</dbReference>
<dbReference type="eggNOG" id="KOG4521">
    <property type="taxonomic scope" value="Eukaryota"/>
</dbReference>
<dbReference type="Pfam" id="PF23347">
    <property type="entry name" value="TPR_Nup160_C"/>
    <property type="match status" value="1"/>
</dbReference>
<dbReference type="PANTHER" id="PTHR21286:SF0">
    <property type="entry name" value="NUCLEAR PORE COMPLEX PROTEIN NUP160"/>
    <property type="match status" value="1"/>
</dbReference>
<evidence type="ECO:0000313" key="7">
    <source>
        <dbReference type="EMBL" id="EPT03105.1"/>
    </source>
</evidence>
<feature type="domain" description="Nucleoporin nup120-like HEAT repeat" evidence="5">
    <location>
        <begin position="824"/>
        <end position="989"/>
    </location>
</feature>
<name>S8FY17_FOMSC</name>
<dbReference type="GO" id="GO:0005643">
    <property type="term" value="C:nuclear pore"/>
    <property type="evidence" value="ECO:0007669"/>
    <property type="project" value="UniProtKB-ARBA"/>
</dbReference>
<dbReference type="HOGENOM" id="CLU_002799_0_0_1"/>
<dbReference type="InterPro" id="IPR021717">
    <property type="entry name" value="Nucleoporin_Nup160"/>
</dbReference>
<evidence type="ECO:0000256" key="1">
    <source>
        <dbReference type="ARBA" id="ARBA00004123"/>
    </source>
</evidence>
<sequence length="1380" mass="153271">MATTNDRVLVASQLSALFAATQPIPVPTTRRDVSDAYGKTPANCPPEHATHVALAHAPETGPVLLRLTHGRRVLEVVCLHSDIPPFRFDFPSPILPYPTIINQFGCVYLVAVTASASLYHIALPIRNGSPSWQPQDSNPWCLEYEIQNMPQDVEALVHVHDTHCVVIALPDGSVLRVESNPIGAPATNESWSEKRYNPSRSSLPGFSFLLPGKSGSGPEAHQIVAVASFPPPTDVPDIWTLSRDRILRGWSATGGHATQTTLPAVPPGKLVTPDAGSTQASTKPSVLLPPGPQKLIRAFPEPNANTPGVLVFIPTESSATSGGFFQLYRSADTALLPVATFEAPKDTGHSHLTDFVVEGSTLFALWDKEGQSIVQEIELIFDELGMAGQQWRTANYHAEAELTPAYLDELLLATGSLTDKFFEAIMRPGMFSPLTLQIAIDQYTDACRSIPGPAPPQLLAAYTNVAEQIAAVVGCTVRLTRDPHTGAAQHTKYWNALKRDWEGFIARCREVERSARWPLAIGLGGAKDGVLVIERERVAALVPGDFALQLNKDLEGDSEINSQYELLDLIWKLREKLGPRTMRKLEDQLVMMLQQELSFSFADVVGDSSVRMRYRDYVDEGLENWVTMRLAAIRDVEAGIRAVMDIIGGYDQTIVKPEQTEVDLTDPKHPGSAMPAWRRALIAAYATASVQARYDLALSLAGLLYYLADELHQWDPTLLGEILVVFRGIAMLRYVTRQPAGDSIPPFLLADGAANDDEVVSRMRNMHVSARQYGFKPTYSLVHKMLDQENGTIYELPQAAHAFLDNTGLLQSIIPSHATKLEVQICETLRLLGYHEVAREMLAWLPRTPGVTYVQGRLWLEEGRLDDAATVLEGLAGSFGPKGALSDEDKEALAAVLPGAELFEAEFDYYLHAAALFKAASDTLHEVSFTQLAISVAPLGAGAAPLWHGVIRGLTDLGLYEDAYASLVSAPYEKLKRECISQLVYRMCEEDAVKRLMAFNFAGLADEVEDALAFKVRNADPRIRPFYSRILYTWYVSRGDYRNAALTMYQRARKLGALIGDLADFVSLTELQLEAYVVGMNALALTDQKNAWIVLPVTGETEHEPRKRRKLSRHIPEDRYSVGKRDAEIAYISDMQYEYTLLSARLELIRRDPTLLSSGGLTLSPPSIIMRLAQINLFGLAMATARCLKEDMTDLFGNLTRQCLRLSRNPDSVLEEDTSDWLLTDKVSSWPGTPTERGWRYLRQALERHDGPETDFRYSKVTLETVLEYDRTSPPPPWLVHTLEVQHPEYLIRTCLRYDNLESALDHVLSLMRRSDARLAQEQAKASGITWLPYTLIDQVLLATESQEELSARGKALQKDLRTEITDRMKRVQKFSQASR</sequence>
<dbReference type="Pfam" id="PF11715">
    <property type="entry name" value="Beta-prop_Nup120_160"/>
    <property type="match status" value="1"/>
</dbReference>
<dbReference type="InterPro" id="IPR056536">
    <property type="entry name" value="TPR_NUP160_C"/>
</dbReference>
<reference evidence="7 8" key="1">
    <citation type="journal article" date="2012" name="Science">
        <title>The Paleozoic origin of enzymatic lignin decomposition reconstructed from 31 fungal genomes.</title>
        <authorList>
            <person name="Floudas D."/>
            <person name="Binder M."/>
            <person name="Riley R."/>
            <person name="Barry K."/>
            <person name="Blanchette R.A."/>
            <person name="Henrissat B."/>
            <person name="Martinez A.T."/>
            <person name="Otillar R."/>
            <person name="Spatafora J.W."/>
            <person name="Yadav J.S."/>
            <person name="Aerts A."/>
            <person name="Benoit I."/>
            <person name="Boyd A."/>
            <person name="Carlson A."/>
            <person name="Copeland A."/>
            <person name="Coutinho P.M."/>
            <person name="de Vries R.P."/>
            <person name="Ferreira P."/>
            <person name="Findley K."/>
            <person name="Foster B."/>
            <person name="Gaskell J."/>
            <person name="Glotzer D."/>
            <person name="Gorecki P."/>
            <person name="Heitman J."/>
            <person name="Hesse C."/>
            <person name="Hori C."/>
            <person name="Igarashi K."/>
            <person name="Jurgens J.A."/>
            <person name="Kallen N."/>
            <person name="Kersten P."/>
            <person name="Kohler A."/>
            <person name="Kuees U."/>
            <person name="Kumar T.K.A."/>
            <person name="Kuo A."/>
            <person name="LaButti K."/>
            <person name="Larrondo L.F."/>
            <person name="Lindquist E."/>
            <person name="Ling A."/>
            <person name="Lombard V."/>
            <person name="Lucas S."/>
            <person name="Lundell T."/>
            <person name="Martin R."/>
            <person name="McLaughlin D.J."/>
            <person name="Morgenstern I."/>
            <person name="Morin E."/>
            <person name="Murat C."/>
            <person name="Nagy L.G."/>
            <person name="Nolan M."/>
            <person name="Ohm R.A."/>
            <person name="Patyshakuliyeva A."/>
            <person name="Rokas A."/>
            <person name="Ruiz-Duenas F.J."/>
            <person name="Sabat G."/>
            <person name="Salamov A."/>
            <person name="Samejima M."/>
            <person name="Schmutz J."/>
            <person name="Slot J.C."/>
            <person name="St John F."/>
            <person name="Stenlid J."/>
            <person name="Sun H."/>
            <person name="Sun S."/>
            <person name="Syed K."/>
            <person name="Tsang A."/>
            <person name="Wiebenga A."/>
            <person name="Young D."/>
            <person name="Pisabarro A."/>
            <person name="Eastwood D.C."/>
            <person name="Martin F."/>
            <person name="Cullen D."/>
            <person name="Grigoriev I.V."/>
            <person name="Hibbett D.S."/>
        </authorList>
    </citation>
    <scope>NUCLEOTIDE SEQUENCE</scope>
    <source>
        <strain evidence="8">FP-58527</strain>
    </source>
</reference>
<comment type="subcellular location">
    <subcellularLocation>
        <location evidence="1">Nucleus</location>
    </subcellularLocation>
</comment>
<evidence type="ECO:0000313" key="8">
    <source>
        <dbReference type="Proteomes" id="UP000015241"/>
    </source>
</evidence>
<evidence type="ECO:0000256" key="2">
    <source>
        <dbReference type="ARBA" id="ARBA00022448"/>
    </source>
</evidence>
<dbReference type="OrthoDB" id="67716at2759"/>
<keyword evidence="8" id="KW-1185">Reference proteome</keyword>
<feature type="domain" description="Nucleoporin Nup120/160 beta-propeller" evidence="4">
    <location>
        <begin position="65"/>
        <end position="544"/>
    </location>
</feature>
<dbReference type="Proteomes" id="UP000015241">
    <property type="component" value="Unassembled WGS sequence"/>
</dbReference>
<dbReference type="GO" id="GO:0017056">
    <property type="term" value="F:structural constituent of nuclear pore"/>
    <property type="evidence" value="ECO:0007669"/>
    <property type="project" value="TreeGrafter"/>
</dbReference>
<evidence type="ECO:0000259" key="4">
    <source>
        <dbReference type="Pfam" id="PF11715"/>
    </source>
</evidence>
<organism evidence="7 8">
    <name type="scientific">Fomitopsis schrenkii</name>
    <name type="common">Brown rot fungus</name>
    <dbReference type="NCBI Taxonomy" id="2126942"/>
    <lineage>
        <taxon>Eukaryota</taxon>
        <taxon>Fungi</taxon>
        <taxon>Dikarya</taxon>
        <taxon>Basidiomycota</taxon>
        <taxon>Agaricomycotina</taxon>
        <taxon>Agaricomycetes</taxon>
        <taxon>Polyporales</taxon>
        <taxon>Fomitopsis</taxon>
    </lineage>
</organism>
<dbReference type="PANTHER" id="PTHR21286">
    <property type="entry name" value="NUCLEAR PORE COMPLEX PROTEIN NUP160"/>
    <property type="match status" value="1"/>
</dbReference>
<keyword evidence="2" id="KW-0813">Transport</keyword>
<dbReference type="InParanoid" id="S8FY17"/>
<dbReference type="EMBL" id="KE504131">
    <property type="protein sequence ID" value="EPT03105.1"/>
    <property type="molecule type" value="Genomic_DNA"/>
</dbReference>
<keyword evidence="3" id="KW-0539">Nucleus</keyword>
<dbReference type="InterPro" id="IPR059141">
    <property type="entry name" value="Beta-prop_Nup120_160"/>
</dbReference>
<evidence type="ECO:0000259" key="5">
    <source>
        <dbReference type="Pfam" id="PF23300"/>
    </source>
</evidence>
<dbReference type="STRING" id="743788.S8FY17"/>
<evidence type="ECO:0000256" key="3">
    <source>
        <dbReference type="ARBA" id="ARBA00023242"/>
    </source>
</evidence>
<dbReference type="Pfam" id="PF23300">
    <property type="entry name" value="HEAT_Nup120"/>
    <property type="match status" value="1"/>
</dbReference>
<proteinExistence type="predicted"/>
<protein>
    <submittedName>
        <fullName evidence="7">Uncharacterized protein</fullName>
    </submittedName>
</protein>
<gene>
    <name evidence="7" type="ORF">FOMPIDRAFT_1116789</name>
</gene>
<evidence type="ECO:0000259" key="6">
    <source>
        <dbReference type="Pfam" id="PF23347"/>
    </source>
</evidence>
<feature type="domain" description="NUP160 C-terminal TPR" evidence="6">
    <location>
        <begin position="1133"/>
        <end position="1377"/>
    </location>
</feature>
<accession>S8FY17</accession>